<keyword evidence="1" id="KW-0732">Signal</keyword>
<keyword evidence="3" id="KW-1185">Reference proteome</keyword>
<dbReference type="RefSeq" id="WP_111843499.1">
    <property type="nucleotide sequence ID" value="NZ_UEGI01000002.1"/>
</dbReference>
<gene>
    <name evidence="2" type="ORF">ESU54_05230</name>
</gene>
<feature type="chain" id="PRO_5022846360" description="SH3 domain-containing protein" evidence="1">
    <location>
        <begin position="23"/>
        <end position="130"/>
    </location>
</feature>
<protein>
    <recommendedName>
        <fullName evidence="4">SH3 domain-containing protein</fullName>
    </recommendedName>
</protein>
<organism evidence="2 3">
    <name type="scientific">Aequorivita antarctica</name>
    <dbReference type="NCBI Taxonomy" id="153266"/>
    <lineage>
        <taxon>Bacteria</taxon>
        <taxon>Pseudomonadati</taxon>
        <taxon>Bacteroidota</taxon>
        <taxon>Flavobacteriia</taxon>
        <taxon>Flavobacteriales</taxon>
        <taxon>Flavobacteriaceae</taxon>
        <taxon>Aequorivita</taxon>
    </lineage>
</organism>
<dbReference type="OrthoDB" id="1144076at2"/>
<proteinExistence type="predicted"/>
<evidence type="ECO:0000313" key="3">
    <source>
        <dbReference type="Proteomes" id="UP000321497"/>
    </source>
</evidence>
<dbReference type="EMBL" id="VORT01000003">
    <property type="protein sequence ID" value="TXD73872.1"/>
    <property type="molecule type" value="Genomic_DNA"/>
</dbReference>
<dbReference type="AlphaFoldDB" id="A0A5C6Z1S5"/>
<feature type="signal peptide" evidence="1">
    <location>
        <begin position="1"/>
        <end position="22"/>
    </location>
</feature>
<dbReference type="Proteomes" id="UP000321497">
    <property type="component" value="Unassembled WGS sequence"/>
</dbReference>
<evidence type="ECO:0000313" key="2">
    <source>
        <dbReference type="EMBL" id="TXD73872.1"/>
    </source>
</evidence>
<name>A0A5C6Z1S5_9FLAO</name>
<evidence type="ECO:0000256" key="1">
    <source>
        <dbReference type="SAM" id="SignalP"/>
    </source>
</evidence>
<comment type="caution">
    <text evidence="2">The sequence shown here is derived from an EMBL/GenBank/DDBJ whole genome shotgun (WGS) entry which is preliminary data.</text>
</comment>
<reference evidence="2 3" key="1">
    <citation type="submission" date="2019-08" db="EMBL/GenBank/DDBJ databases">
        <title>Genome of Aequorivita antarctica SW49 (type strain).</title>
        <authorList>
            <person name="Bowman J.P."/>
        </authorList>
    </citation>
    <scope>NUCLEOTIDE SEQUENCE [LARGE SCALE GENOMIC DNA]</scope>
    <source>
        <strain evidence="2 3">SW49</strain>
    </source>
</reference>
<sequence length="130" mass="15324">MKPLKKILFLYILLQSFFCINAQEKDCAFFKTGNFKYVLEDQPEIIIRTDSTQVELNPIDKIEIYSTVEWISDCEYVLTYKRIENYPEDVSHIIGKKIYCEILETNGNWMKVHAKGVYVDAPVEFIKLKD</sequence>
<accession>A0A5C6Z1S5</accession>
<evidence type="ECO:0008006" key="4">
    <source>
        <dbReference type="Google" id="ProtNLM"/>
    </source>
</evidence>